<dbReference type="EMBL" id="BMAW01028685">
    <property type="protein sequence ID" value="GFU08589.1"/>
    <property type="molecule type" value="Genomic_DNA"/>
</dbReference>
<protein>
    <submittedName>
        <fullName evidence="2">C2H2-type domain-containing protein</fullName>
    </submittedName>
</protein>
<evidence type="ECO:0000313" key="2">
    <source>
        <dbReference type="EMBL" id="GFS99602.1"/>
    </source>
</evidence>
<evidence type="ECO:0000313" key="4">
    <source>
        <dbReference type="Proteomes" id="UP000887013"/>
    </source>
</evidence>
<reference evidence="2" key="1">
    <citation type="submission" date="2020-08" db="EMBL/GenBank/DDBJ databases">
        <title>Multicomponent nature underlies the extraordinary mechanical properties of spider dragline silk.</title>
        <authorList>
            <person name="Kono N."/>
            <person name="Nakamura H."/>
            <person name="Mori M."/>
            <person name="Yoshida Y."/>
            <person name="Ohtoshi R."/>
            <person name="Malay A.D."/>
            <person name="Moran D.A.P."/>
            <person name="Tomita M."/>
            <person name="Numata K."/>
            <person name="Arakawa K."/>
        </authorList>
    </citation>
    <scope>NUCLEOTIDE SEQUENCE</scope>
</reference>
<comment type="caution">
    <text evidence="2">The sequence shown here is derived from an EMBL/GenBank/DDBJ whole genome shotgun (WGS) entry which is preliminary data.</text>
</comment>
<name>A0A8X6N7Y8_NEPPI</name>
<organism evidence="2 4">
    <name type="scientific">Nephila pilipes</name>
    <name type="common">Giant wood spider</name>
    <name type="synonym">Nephila maculata</name>
    <dbReference type="NCBI Taxonomy" id="299642"/>
    <lineage>
        <taxon>Eukaryota</taxon>
        <taxon>Metazoa</taxon>
        <taxon>Ecdysozoa</taxon>
        <taxon>Arthropoda</taxon>
        <taxon>Chelicerata</taxon>
        <taxon>Arachnida</taxon>
        <taxon>Araneae</taxon>
        <taxon>Araneomorphae</taxon>
        <taxon>Entelegynae</taxon>
        <taxon>Araneoidea</taxon>
        <taxon>Nephilidae</taxon>
        <taxon>Nephila</taxon>
    </lineage>
</organism>
<dbReference type="EMBL" id="BMAW01101487">
    <property type="protein sequence ID" value="GFS99602.1"/>
    <property type="molecule type" value="Genomic_DNA"/>
</dbReference>
<sequence>MDTITIELYIDNVELAHPLGSHTGIHKLGFVYITVKDLPMSLQSSLGSVFLAKVHYSLDDEKYGYKAIFEPLIQDLKRLLDQGIQFSGNAYKIAIWQISGDNLGLNKLFGFVECFSANFVVSFALFIKI</sequence>
<dbReference type="Proteomes" id="UP000887013">
    <property type="component" value="Unassembled WGS sequence"/>
</dbReference>
<dbReference type="OrthoDB" id="6506336at2759"/>
<keyword evidence="4" id="KW-1185">Reference proteome</keyword>
<evidence type="ECO:0000313" key="3">
    <source>
        <dbReference type="EMBL" id="GFU08589.1"/>
    </source>
</evidence>
<dbReference type="AlphaFoldDB" id="A0A8X6N7Y8"/>
<dbReference type="EMBL" id="BMAW01091290">
    <property type="protein sequence ID" value="GFS48886.1"/>
    <property type="molecule type" value="Genomic_DNA"/>
</dbReference>
<gene>
    <name evidence="3" type="ORF">NPIL_470441</name>
    <name evidence="1" type="ORF">NPIL_470771</name>
    <name evidence="2" type="ORF">NPIL_518821</name>
</gene>
<proteinExistence type="predicted"/>
<accession>A0A8X6N7Y8</accession>
<evidence type="ECO:0000313" key="1">
    <source>
        <dbReference type="EMBL" id="GFS48886.1"/>
    </source>
</evidence>